<evidence type="ECO:0000256" key="4">
    <source>
        <dbReference type="ARBA" id="ARBA00012483"/>
    </source>
</evidence>
<dbReference type="InterPro" id="IPR014857">
    <property type="entry name" value="Nse1_RING_C4HC3-type"/>
</dbReference>
<evidence type="ECO:0000256" key="13">
    <source>
        <dbReference type="ARBA" id="ARBA00023204"/>
    </source>
</evidence>
<dbReference type="PANTHER" id="PTHR20973">
    <property type="entry name" value="NON-SMC ELEMENT 1-RELATED"/>
    <property type="match status" value="1"/>
</dbReference>
<dbReference type="Pfam" id="PF07574">
    <property type="entry name" value="SMC_Nse1"/>
    <property type="match status" value="1"/>
</dbReference>
<sequence>MNYDDRHRAFLQAIMQMGIVLDHDAQLLCATIFKGQVDVSMIANLINIKLTPINLLMKCGMCELSGEKYWSVVGTTHEENLSIPSKFSVAQRALLRDIYSEIISSEDGSISSTDGLNLTRTIGVKLSMGEADAFLKDLYKGKWLCIKNGYIYMGVRSILELMPYFRATYENNFHNCQLCKEIIFYAKRCKHCDKAFHNYCLVKYMSQKKESVCPDCKNHMDISIVQDNASNSESIEEPVDDVQEDEPMEITDEDSVIEDSPPVRKTKKTRAK</sequence>
<keyword evidence="8 16" id="KW-0227">DNA damage</keyword>
<dbReference type="SUPFAM" id="SSF57850">
    <property type="entry name" value="RING/U-box"/>
    <property type="match status" value="1"/>
</dbReference>
<reference evidence="19 20" key="1">
    <citation type="journal article" date="2017" name="Curr. Biol.">
        <title>The Evolution of Venom by Co-option of Single-Copy Genes.</title>
        <authorList>
            <person name="Martinson E.O."/>
            <person name="Mrinalini"/>
            <person name="Kelkar Y.D."/>
            <person name="Chang C.H."/>
            <person name="Werren J.H."/>
        </authorList>
    </citation>
    <scope>NUCLEOTIDE SEQUENCE [LARGE SCALE GENOMIC DNA]</scope>
    <source>
        <strain evidence="19 20">Alberta</strain>
        <tissue evidence="19">Whole body</tissue>
    </source>
</reference>
<dbReference type="OrthoDB" id="185455at2759"/>
<dbReference type="STRING" id="543379.A0A232EMU8"/>
<dbReference type="GO" id="GO:0005634">
    <property type="term" value="C:nucleus"/>
    <property type="evidence" value="ECO:0007669"/>
    <property type="project" value="UniProtKB-SubCell"/>
</dbReference>
<comment type="subunit">
    <text evidence="16">Component of the Smc5-Smc6 complex.</text>
</comment>
<keyword evidence="13 16" id="KW-0234">DNA repair</keyword>
<dbReference type="InterPro" id="IPR011513">
    <property type="entry name" value="Nse1"/>
</dbReference>
<protein>
    <recommendedName>
        <fullName evidence="5 16">Non-structural maintenance of chromosomes element 1 homolog</fullName>
        <ecNumber evidence="4 16">2.3.2.27</ecNumber>
    </recommendedName>
</protein>
<organism evidence="19 20">
    <name type="scientific">Trichomalopsis sarcophagae</name>
    <dbReference type="NCBI Taxonomy" id="543379"/>
    <lineage>
        <taxon>Eukaryota</taxon>
        <taxon>Metazoa</taxon>
        <taxon>Ecdysozoa</taxon>
        <taxon>Arthropoda</taxon>
        <taxon>Hexapoda</taxon>
        <taxon>Insecta</taxon>
        <taxon>Pterygota</taxon>
        <taxon>Neoptera</taxon>
        <taxon>Endopterygota</taxon>
        <taxon>Hymenoptera</taxon>
        <taxon>Apocrita</taxon>
        <taxon>Proctotrupomorpha</taxon>
        <taxon>Chalcidoidea</taxon>
        <taxon>Pteromalidae</taxon>
        <taxon>Pteromalinae</taxon>
        <taxon>Trichomalopsis</taxon>
    </lineage>
</organism>
<keyword evidence="11 16" id="KW-0862">Zinc</keyword>
<dbReference type="EMBL" id="NNAY01003300">
    <property type="protein sequence ID" value="OXU19658.1"/>
    <property type="molecule type" value="Genomic_DNA"/>
</dbReference>
<evidence type="ECO:0000256" key="16">
    <source>
        <dbReference type="RuleBase" id="RU368018"/>
    </source>
</evidence>
<keyword evidence="14 16" id="KW-0539">Nucleus</keyword>
<gene>
    <name evidence="19" type="ORF">TSAR_015369</name>
</gene>
<keyword evidence="12 16" id="KW-0233">DNA recombination</keyword>
<dbReference type="GO" id="GO:0061630">
    <property type="term" value="F:ubiquitin protein ligase activity"/>
    <property type="evidence" value="ECO:0007669"/>
    <property type="project" value="UniProtKB-EC"/>
</dbReference>
<evidence type="ECO:0000313" key="19">
    <source>
        <dbReference type="EMBL" id="OXU19658.1"/>
    </source>
</evidence>
<keyword evidence="10 16" id="KW-0833">Ubl conjugation pathway</keyword>
<evidence type="ECO:0000256" key="3">
    <source>
        <dbReference type="ARBA" id="ARBA00010258"/>
    </source>
</evidence>
<comment type="catalytic activity">
    <reaction evidence="1 16">
        <text>S-ubiquitinyl-[E2 ubiquitin-conjugating enzyme]-L-cysteine + [acceptor protein]-L-lysine = [E2 ubiquitin-conjugating enzyme]-L-cysteine + N(6)-ubiquitinyl-[acceptor protein]-L-lysine.</text>
        <dbReference type="EC" id="2.3.2.27"/>
    </reaction>
</comment>
<keyword evidence="20" id="KW-1185">Reference proteome</keyword>
<dbReference type="Pfam" id="PF08746">
    <property type="entry name" value="zf-RING-like"/>
    <property type="match status" value="1"/>
</dbReference>
<name>A0A232EMU8_9HYME</name>
<evidence type="ECO:0000256" key="10">
    <source>
        <dbReference type="ARBA" id="ARBA00022786"/>
    </source>
</evidence>
<dbReference type="EC" id="2.3.2.27" evidence="4 16"/>
<dbReference type="GO" id="GO:0000724">
    <property type="term" value="P:double-strand break repair via homologous recombination"/>
    <property type="evidence" value="ECO:0007669"/>
    <property type="project" value="TreeGrafter"/>
</dbReference>
<keyword evidence="7 16" id="KW-0479">Metal-binding</keyword>
<dbReference type="PROSITE" id="PS50089">
    <property type="entry name" value="ZF_RING_2"/>
    <property type="match status" value="1"/>
</dbReference>
<comment type="caution">
    <text evidence="19">The sequence shown here is derived from an EMBL/GenBank/DDBJ whole genome shotgun (WGS) entry which is preliminary data.</text>
</comment>
<keyword evidence="9 15" id="KW-0863">Zinc-finger</keyword>
<comment type="subcellular location">
    <subcellularLocation>
        <location evidence="2 16">Nucleus</location>
    </subcellularLocation>
</comment>
<dbReference type="AlphaFoldDB" id="A0A232EMU8"/>
<dbReference type="InterPro" id="IPR013083">
    <property type="entry name" value="Znf_RING/FYVE/PHD"/>
</dbReference>
<dbReference type="GO" id="GO:0030915">
    <property type="term" value="C:Smc5-Smc6 complex"/>
    <property type="evidence" value="ECO:0007669"/>
    <property type="project" value="UniProtKB-UniRule"/>
</dbReference>
<feature type="domain" description="RING-type" evidence="18">
    <location>
        <begin position="176"/>
        <end position="217"/>
    </location>
</feature>
<dbReference type="Gene3D" id="1.10.10.10">
    <property type="entry name" value="Winged helix-like DNA-binding domain superfamily/Winged helix DNA-binding domain"/>
    <property type="match status" value="1"/>
</dbReference>
<comment type="similarity">
    <text evidence="3 16">Belongs to the NSE1 family.</text>
</comment>
<evidence type="ECO:0000256" key="8">
    <source>
        <dbReference type="ARBA" id="ARBA00022763"/>
    </source>
</evidence>
<dbReference type="Gene3D" id="3.90.1150.220">
    <property type="match status" value="1"/>
</dbReference>
<feature type="compositionally biased region" description="Acidic residues" evidence="17">
    <location>
        <begin position="234"/>
        <end position="257"/>
    </location>
</feature>
<proteinExistence type="inferred from homology"/>
<feature type="region of interest" description="Disordered" evidence="17">
    <location>
        <begin position="230"/>
        <end position="272"/>
    </location>
</feature>
<evidence type="ECO:0000256" key="14">
    <source>
        <dbReference type="ARBA" id="ARBA00023242"/>
    </source>
</evidence>
<evidence type="ECO:0000259" key="18">
    <source>
        <dbReference type="PROSITE" id="PS50089"/>
    </source>
</evidence>
<evidence type="ECO:0000313" key="20">
    <source>
        <dbReference type="Proteomes" id="UP000215335"/>
    </source>
</evidence>
<evidence type="ECO:0000256" key="6">
    <source>
        <dbReference type="ARBA" id="ARBA00022679"/>
    </source>
</evidence>
<evidence type="ECO:0000256" key="7">
    <source>
        <dbReference type="ARBA" id="ARBA00022723"/>
    </source>
</evidence>
<dbReference type="InterPro" id="IPR001841">
    <property type="entry name" value="Znf_RING"/>
</dbReference>
<evidence type="ECO:0000256" key="12">
    <source>
        <dbReference type="ARBA" id="ARBA00023172"/>
    </source>
</evidence>
<accession>A0A232EMU8</accession>
<evidence type="ECO:0000256" key="2">
    <source>
        <dbReference type="ARBA" id="ARBA00004123"/>
    </source>
</evidence>
<keyword evidence="6 16" id="KW-0808">Transferase</keyword>
<dbReference type="Proteomes" id="UP000215335">
    <property type="component" value="Unassembled WGS sequence"/>
</dbReference>
<dbReference type="GO" id="GO:0008270">
    <property type="term" value="F:zinc ion binding"/>
    <property type="evidence" value="ECO:0007669"/>
    <property type="project" value="UniProtKB-KW"/>
</dbReference>
<evidence type="ECO:0000256" key="11">
    <source>
        <dbReference type="ARBA" id="ARBA00022833"/>
    </source>
</evidence>
<dbReference type="InterPro" id="IPR036388">
    <property type="entry name" value="WH-like_DNA-bd_sf"/>
</dbReference>
<dbReference type="PANTHER" id="PTHR20973:SF0">
    <property type="entry name" value="NON-STRUCTURAL MAINTENANCE OF CHROMOSOMES ELEMENT 1 HOMOLOG"/>
    <property type="match status" value="1"/>
</dbReference>
<evidence type="ECO:0000256" key="5">
    <source>
        <dbReference type="ARBA" id="ARBA00019422"/>
    </source>
</evidence>
<dbReference type="Gene3D" id="3.30.40.10">
    <property type="entry name" value="Zinc/RING finger domain, C3HC4 (zinc finger)"/>
    <property type="match status" value="1"/>
</dbReference>
<evidence type="ECO:0000256" key="17">
    <source>
        <dbReference type="SAM" id="MobiDB-lite"/>
    </source>
</evidence>
<evidence type="ECO:0000256" key="1">
    <source>
        <dbReference type="ARBA" id="ARBA00000900"/>
    </source>
</evidence>
<evidence type="ECO:0000256" key="9">
    <source>
        <dbReference type="ARBA" id="ARBA00022771"/>
    </source>
</evidence>
<evidence type="ECO:0000256" key="15">
    <source>
        <dbReference type="PROSITE-ProRule" id="PRU00175"/>
    </source>
</evidence>